<evidence type="ECO:0000313" key="1">
    <source>
        <dbReference type="EMBL" id="GGN44890.1"/>
    </source>
</evidence>
<gene>
    <name evidence="1" type="ORF">GCM10010842_33850</name>
</gene>
<protein>
    <submittedName>
        <fullName evidence="1">Uncharacterized protein</fullName>
    </submittedName>
</protein>
<dbReference type="Proteomes" id="UP000645517">
    <property type="component" value="Unassembled WGS sequence"/>
</dbReference>
<organism evidence="1 2">
    <name type="scientific">Deinococcus daejeonensis</name>
    <dbReference type="NCBI Taxonomy" id="1007098"/>
    <lineage>
        <taxon>Bacteria</taxon>
        <taxon>Thermotogati</taxon>
        <taxon>Deinococcota</taxon>
        <taxon>Deinococci</taxon>
        <taxon>Deinococcales</taxon>
        <taxon>Deinococcaceae</taxon>
        <taxon>Deinococcus</taxon>
    </lineage>
</organism>
<proteinExistence type="predicted"/>
<reference evidence="2" key="1">
    <citation type="journal article" date="2019" name="Int. J. Syst. Evol. Microbiol.">
        <title>The Global Catalogue of Microorganisms (GCM) 10K type strain sequencing project: providing services to taxonomists for standard genome sequencing and annotation.</title>
        <authorList>
            <consortium name="The Broad Institute Genomics Platform"/>
            <consortium name="The Broad Institute Genome Sequencing Center for Infectious Disease"/>
            <person name="Wu L."/>
            <person name="Ma J."/>
        </authorList>
    </citation>
    <scope>NUCLEOTIDE SEQUENCE [LARGE SCALE GENOMIC DNA]</scope>
    <source>
        <strain evidence="2">JCM 16918</strain>
    </source>
</reference>
<comment type="caution">
    <text evidence="1">The sequence shown here is derived from an EMBL/GenBank/DDBJ whole genome shotgun (WGS) entry which is preliminary data.</text>
</comment>
<name>A0ABQ2JGF6_9DEIO</name>
<dbReference type="RefSeq" id="WP_189058839.1">
    <property type="nucleotide sequence ID" value="NZ_BMOR01000024.1"/>
</dbReference>
<dbReference type="EMBL" id="BMOR01000024">
    <property type="protein sequence ID" value="GGN44890.1"/>
    <property type="molecule type" value="Genomic_DNA"/>
</dbReference>
<sequence>MSGIPIDAQLLIADEIQIDNSSNKRTARTATLLIMRQLEHCYEPSNEERSAICIAFVRKGKPVYGKAFDLFQMAAQYPRSAAGIEMAIQHGELRLLEVKSTGRAKIDEEFSGYFFSLSTAELLVAQALGDLYQFAFYNTTTKTLKLHTLNEIYKKAKGVYPTWSIRF</sequence>
<keyword evidence="2" id="KW-1185">Reference proteome</keyword>
<accession>A0ABQ2JGF6</accession>
<evidence type="ECO:0000313" key="2">
    <source>
        <dbReference type="Proteomes" id="UP000645517"/>
    </source>
</evidence>